<dbReference type="EMBL" id="MU001640">
    <property type="protein sequence ID" value="KAF2479903.1"/>
    <property type="molecule type" value="Genomic_DNA"/>
</dbReference>
<dbReference type="InterPro" id="IPR000719">
    <property type="entry name" value="Prot_kinase_dom"/>
</dbReference>
<dbReference type="InterPro" id="IPR017441">
    <property type="entry name" value="Protein_kinase_ATP_BS"/>
</dbReference>
<dbReference type="PROSITE" id="PS50011">
    <property type="entry name" value="PROTEIN_KINASE_DOM"/>
    <property type="match status" value="1"/>
</dbReference>
<organism evidence="11 12">
    <name type="scientific">Neohortaea acidophila</name>
    <dbReference type="NCBI Taxonomy" id="245834"/>
    <lineage>
        <taxon>Eukaryota</taxon>
        <taxon>Fungi</taxon>
        <taxon>Dikarya</taxon>
        <taxon>Ascomycota</taxon>
        <taxon>Pezizomycotina</taxon>
        <taxon>Dothideomycetes</taxon>
        <taxon>Dothideomycetidae</taxon>
        <taxon>Mycosphaerellales</taxon>
        <taxon>Teratosphaeriaceae</taxon>
        <taxon>Neohortaea</taxon>
    </lineage>
</organism>
<keyword evidence="6 9" id="KW-0067">ATP-binding</keyword>
<dbReference type="Pfam" id="PF00069">
    <property type="entry name" value="Pkinase"/>
    <property type="match status" value="1"/>
</dbReference>
<feature type="domain" description="Protein kinase" evidence="10">
    <location>
        <begin position="19"/>
        <end position="299"/>
    </location>
</feature>
<dbReference type="EC" id="2.7.11.1" evidence="1"/>
<keyword evidence="12" id="KW-1185">Reference proteome</keyword>
<dbReference type="GO" id="GO:0005737">
    <property type="term" value="C:cytoplasm"/>
    <property type="evidence" value="ECO:0007669"/>
    <property type="project" value="TreeGrafter"/>
</dbReference>
<dbReference type="Proteomes" id="UP000799767">
    <property type="component" value="Unassembled WGS sequence"/>
</dbReference>
<comment type="catalytic activity">
    <reaction evidence="8">
        <text>L-seryl-[protein] + ATP = O-phospho-L-seryl-[protein] + ADP + H(+)</text>
        <dbReference type="Rhea" id="RHEA:17989"/>
        <dbReference type="Rhea" id="RHEA-COMP:9863"/>
        <dbReference type="Rhea" id="RHEA-COMP:11604"/>
        <dbReference type="ChEBI" id="CHEBI:15378"/>
        <dbReference type="ChEBI" id="CHEBI:29999"/>
        <dbReference type="ChEBI" id="CHEBI:30616"/>
        <dbReference type="ChEBI" id="CHEBI:83421"/>
        <dbReference type="ChEBI" id="CHEBI:456216"/>
        <dbReference type="EC" id="2.7.11.1"/>
    </reaction>
</comment>
<keyword evidence="3" id="KW-0808">Transferase</keyword>
<evidence type="ECO:0000256" key="7">
    <source>
        <dbReference type="ARBA" id="ARBA00047899"/>
    </source>
</evidence>
<dbReference type="SUPFAM" id="SSF56112">
    <property type="entry name" value="Protein kinase-like (PK-like)"/>
    <property type="match status" value="1"/>
</dbReference>
<proteinExistence type="predicted"/>
<protein>
    <recommendedName>
        <fullName evidence="1">non-specific serine/threonine protein kinase</fullName>
        <ecNumber evidence="1">2.7.11.1</ecNumber>
    </recommendedName>
</protein>
<dbReference type="Gene3D" id="1.10.510.10">
    <property type="entry name" value="Transferase(Phosphotransferase) domain 1"/>
    <property type="match status" value="1"/>
</dbReference>
<dbReference type="GO" id="GO:0005524">
    <property type="term" value="F:ATP binding"/>
    <property type="evidence" value="ECO:0007669"/>
    <property type="project" value="UniProtKB-UniRule"/>
</dbReference>
<dbReference type="SMART" id="SM00220">
    <property type="entry name" value="S_TKc"/>
    <property type="match status" value="1"/>
</dbReference>
<dbReference type="RefSeq" id="XP_033586473.1">
    <property type="nucleotide sequence ID" value="XM_033731559.1"/>
</dbReference>
<dbReference type="AlphaFoldDB" id="A0A6A6PK71"/>
<reference evidence="11" key="1">
    <citation type="journal article" date="2020" name="Stud. Mycol.">
        <title>101 Dothideomycetes genomes: a test case for predicting lifestyles and emergence of pathogens.</title>
        <authorList>
            <person name="Haridas S."/>
            <person name="Albert R."/>
            <person name="Binder M."/>
            <person name="Bloem J."/>
            <person name="Labutti K."/>
            <person name="Salamov A."/>
            <person name="Andreopoulos B."/>
            <person name="Baker S."/>
            <person name="Barry K."/>
            <person name="Bills G."/>
            <person name="Bluhm B."/>
            <person name="Cannon C."/>
            <person name="Castanera R."/>
            <person name="Culley D."/>
            <person name="Daum C."/>
            <person name="Ezra D."/>
            <person name="Gonzalez J."/>
            <person name="Henrissat B."/>
            <person name="Kuo A."/>
            <person name="Liang C."/>
            <person name="Lipzen A."/>
            <person name="Lutzoni F."/>
            <person name="Magnuson J."/>
            <person name="Mondo S."/>
            <person name="Nolan M."/>
            <person name="Ohm R."/>
            <person name="Pangilinan J."/>
            <person name="Park H.-J."/>
            <person name="Ramirez L."/>
            <person name="Alfaro M."/>
            <person name="Sun H."/>
            <person name="Tritt A."/>
            <person name="Yoshinaga Y."/>
            <person name="Zwiers L.-H."/>
            <person name="Turgeon B."/>
            <person name="Goodwin S."/>
            <person name="Spatafora J."/>
            <person name="Crous P."/>
            <person name="Grigoriev I."/>
        </authorList>
    </citation>
    <scope>NUCLEOTIDE SEQUENCE</scope>
    <source>
        <strain evidence="11">CBS 113389</strain>
    </source>
</reference>
<dbReference type="GeneID" id="54472561"/>
<dbReference type="PROSITE" id="PS00108">
    <property type="entry name" value="PROTEIN_KINASE_ST"/>
    <property type="match status" value="1"/>
</dbReference>
<feature type="binding site" evidence="9">
    <location>
        <position position="49"/>
    </location>
    <ligand>
        <name>ATP</name>
        <dbReference type="ChEBI" id="CHEBI:30616"/>
    </ligand>
</feature>
<dbReference type="GO" id="GO:0035861">
    <property type="term" value="C:site of double-strand break"/>
    <property type="evidence" value="ECO:0007669"/>
    <property type="project" value="TreeGrafter"/>
</dbReference>
<keyword evidence="2" id="KW-0723">Serine/threonine-protein kinase</keyword>
<evidence type="ECO:0000256" key="2">
    <source>
        <dbReference type="ARBA" id="ARBA00022527"/>
    </source>
</evidence>
<keyword evidence="5 11" id="KW-0418">Kinase</keyword>
<evidence type="ECO:0000256" key="1">
    <source>
        <dbReference type="ARBA" id="ARBA00012513"/>
    </source>
</evidence>
<dbReference type="OrthoDB" id="539158at2759"/>
<evidence type="ECO:0000256" key="3">
    <source>
        <dbReference type="ARBA" id="ARBA00022679"/>
    </source>
</evidence>
<evidence type="ECO:0000256" key="5">
    <source>
        <dbReference type="ARBA" id="ARBA00022777"/>
    </source>
</evidence>
<dbReference type="PANTHER" id="PTHR43895">
    <property type="entry name" value="CALCIUM/CALMODULIN-DEPENDENT PROTEIN KINASE KINASE-RELATED"/>
    <property type="match status" value="1"/>
</dbReference>
<sequence length="551" mass="60518">MGGPPNSQAVSLPTNLPFRLVSKTIGSGAYASIKKATPFHAPSPVIAVKFINKDHAFRTGHLRPKQIQLEITHHASVCPHDNIIRFLSWGEDAAWIWLSLELADGGDLFDKIEADEGVGEDVAHFYFAQLSSAISWCHGKGVAHRDVKPENMLLSASGDLKLADFGLATRFLLPRTGERKSCGMVCGSPPYIAPEILAVGNANCKRKKDEEKSGYDPQVSDVWSCAIVLFVLLAGNTPWDSPVAEESYEYYDYVRTHGRPTDELWAKIPAEAMSLVRGMLKVEPRERFTMQDVRKHLWFTRANPHLNAKGKVANPVSLATQMLESLRIDFSAEIPVSQPSGEAMDVDSQLHHHQLASTQPESPLAELPGFDWEATRPSLARTTLLSASQPIHTTSITITTHLSSLLDTLSQDPSMSQFHPTPSVPLTLTQQARQFTDIVPSHSLTRFLSLLPPSQLLPMLTASLHRLNVPVAEPASLAAIEGTGSGSVRLRVKTRDARKQELQGEIVVERLGGEVLEVRFLKAKGDPVGWRRLFKQMAVLCKEGIVKPSAG</sequence>
<evidence type="ECO:0000256" key="8">
    <source>
        <dbReference type="ARBA" id="ARBA00048679"/>
    </source>
</evidence>
<gene>
    <name evidence="11" type="ORF">BDY17DRAFT_255807</name>
</gene>
<evidence type="ECO:0000259" key="10">
    <source>
        <dbReference type="PROSITE" id="PS50011"/>
    </source>
</evidence>
<dbReference type="GO" id="GO:0005634">
    <property type="term" value="C:nucleus"/>
    <property type="evidence" value="ECO:0007669"/>
    <property type="project" value="TreeGrafter"/>
</dbReference>
<name>A0A6A6PK71_9PEZI</name>
<comment type="catalytic activity">
    <reaction evidence="7">
        <text>L-threonyl-[protein] + ATP = O-phospho-L-threonyl-[protein] + ADP + H(+)</text>
        <dbReference type="Rhea" id="RHEA:46608"/>
        <dbReference type="Rhea" id="RHEA-COMP:11060"/>
        <dbReference type="Rhea" id="RHEA-COMP:11605"/>
        <dbReference type="ChEBI" id="CHEBI:15378"/>
        <dbReference type="ChEBI" id="CHEBI:30013"/>
        <dbReference type="ChEBI" id="CHEBI:30616"/>
        <dbReference type="ChEBI" id="CHEBI:61977"/>
        <dbReference type="ChEBI" id="CHEBI:456216"/>
        <dbReference type="EC" id="2.7.11.1"/>
    </reaction>
</comment>
<accession>A0A6A6PK71</accession>
<evidence type="ECO:0000313" key="11">
    <source>
        <dbReference type="EMBL" id="KAF2479903.1"/>
    </source>
</evidence>
<dbReference type="InterPro" id="IPR008271">
    <property type="entry name" value="Ser/Thr_kinase_AS"/>
</dbReference>
<dbReference type="PROSITE" id="PS00107">
    <property type="entry name" value="PROTEIN_KINASE_ATP"/>
    <property type="match status" value="1"/>
</dbReference>
<dbReference type="InterPro" id="IPR011009">
    <property type="entry name" value="Kinase-like_dom_sf"/>
</dbReference>
<dbReference type="GO" id="GO:0004674">
    <property type="term" value="F:protein serine/threonine kinase activity"/>
    <property type="evidence" value="ECO:0007669"/>
    <property type="project" value="UniProtKB-KW"/>
</dbReference>
<dbReference type="GO" id="GO:0007095">
    <property type="term" value="P:mitotic G2 DNA damage checkpoint signaling"/>
    <property type="evidence" value="ECO:0007669"/>
    <property type="project" value="TreeGrafter"/>
</dbReference>
<dbReference type="PANTHER" id="PTHR43895:SF32">
    <property type="entry name" value="SERINE_THREONINE-PROTEIN KINASE CHK1"/>
    <property type="match status" value="1"/>
</dbReference>
<evidence type="ECO:0000313" key="12">
    <source>
        <dbReference type="Proteomes" id="UP000799767"/>
    </source>
</evidence>
<evidence type="ECO:0000256" key="6">
    <source>
        <dbReference type="ARBA" id="ARBA00022840"/>
    </source>
</evidence>
<keyword evidence="4 9" id="KW-0547">Nucleotide-binding</keyword>
<evidence type="ECO:0000256" key="4">
    <source>
        <dbReference type="ARBA" id="ARBA00022741"/>
    </source>
</evidence>
<evidence type="ECO:0000256" key="9">
    <source>
        <dbReference type="PROSITE-ProRule" id="PRU10141"/>
    </source>
</evidence>